<dbReference type="SUPFAM" id="SSF46785">
    <property type="entry name" value="Winged helix' DNA-binding domain"/>
    <property type="match status" value="1"/>
</dbReference>
<dbReference type="InterPro" id="IPR011991">
    <property type="entry name" value="ArsR-like_HTH"/>
</dbReference>
<dbReference type="InterPro" id="IPR036390">
    <property type="entry name" value="WH_DNA-bd_sf"/>
</dbReference>
<dbReference type="Gene3D" id="1.10.10.10">
    <property type="entry name" value="Winged helix-like DNA-binding domain superfamily/Winged helix DNA-binding domain"/>
    <property type="match status" value="1"/>
</dbReference>
<sequence length="75" mass="8513">MEIYRFLKENGKNNVSTIVGAFKLTQPTISYHLKEMRDAGILVSQKLGKEVYYSLSGQCPSSTEDCVLNQLKFHN</sequence>
<gene>
    <name evidence="5" type="ORF">A2415_01620</name>
</gene>
<dbReference type="GO" id="GO:0003700">
    <property type="term" value="F:DNA-binding transcription factor activity"/>
    <property type="evidence" value="ECO:0007669"/>
    <property type="project" value="InterPro"/>
</dbReference>
<evidence type="ECO:0000256" key="1">
    <source>
        <dbReference type="ARBA" id="ARBA00023015"/>
    </source>
</evidence>
<keyword evidence="3" id="KW-0804">Transcription</keyword>
<evidence type="ECO:0000313" key="6">
    <source>
        <dbReference type="Proteomes" id="UP000179113"/>
    </source>
</evidence>
<dbReference type="PANTHER" id="PTHR33154">
    <property type="entry name" value="TRANSCRIPTIONAL REGULATOR, ARSR FAMILY"/>
    <property type="match status" value="1"/>
</dbReference>
<organism evidence="5 6">
    <name type="scientific">candidate division WWE3 bacterium RIFOXYC1_FULL_39_7</name>
    <dbReference type="NCBI Taxonomy" id="1802643"/>
    <lineage>
        <taxon>Bacteria</taxon>
        <taxon>Katanobacteria</taxon>
    </lineage>
</organism>
<proteinExistence type="predicted"/>
<dbReference type="GO" id="GO:0003677">
    <property type="term" value="F:DNA binding"/>
    <property type="evidence" value="ECO:0007669"/>
    <property type="project" value="UniProtKB-KW"/>
</dbReference>
<dbReference type="InterPro" id="IPR036388">
    <property type="entry name" value="WH-like_DNA-bd_sf"/>
</dbReference>
<dbReference type="Proteomes" id="UP000179113">
    <property type="component" value="Unassembled WGS sequence"/>
</dbReference>
<evidence type="ECO:0000256" key="2">
    <source>
        <dbReference type="ARBA" id="ARBA00023125"/>
    </source>
</evidence>
<dbReference type="InterPro" id="IPR051081">
    <property type="entry name" value="HTH_MetalResp_TranReg"/>
</dbReference>
<dbReference type="Pfam" id="PF01022">
    <property type="entry name" value="HTH_5"/>
    <property type="match status" value="1"/>
</dbReference>
<feature type="domain" description="HTH arsR-type" evidence="4">
    <location>
        <begin position="1"/>
        <end position="75"/>
    </location>
</feature>
<evidence type="ECO:0000256" key="3">
    <source>
        <dbReference type="ARBA" id="ARBA00023163"/>
    </source>
</evidence>
<accession>A0A1F4WL06</accession>
<comment type="caution">
    <text evidence="5">The sequence shown here is derived from an EMBL/GenBank/DDBJ whole genome shotgun (WGS) entry which is preliminary data.</text>
</comment>
<dbReference type="PANTHER" id="PTHR33154:SF18">
    <property type="entry name" value="ARSENICAL RESISTANCE OPERON REPRESSOR"/>
    <property type="match status" value="1"/>
</dbReference>
<dbReference type="EMBL" id="MEWA01000011">
    <property type="protein sequence ID" value="OGC70038.1"/>
    <property type="molecule type" value="Genomic_DNA"/>
</dbReference>
<dbReference type="PROSITE" id="PS50987">
    <property type="entry name" value="HTH_ARSR_2"/>
    <property type="match status" value="1"/>
</dbReference>
<reference evidence="5 6" key="1">
    <citation type="journal article" date="2016" name="Nat. Commun.">
        <title>Thousands of microbial genomes shed light on interconnected biogeochemical processes in an aquifer system.</title>
        <authorList>
            <person name="Anantharaman K."/>
            <person name="Brown C.T."/>
            <person name="Hug L.A."/>
            <person name="Sharon I."/>
            <person name="Castelle C.J."/>
            <person name="Probst A.J."/>
            <person name="Thomas B.C."/>
            <person name="Singh A."/>
            <person name="Wilkins M.J."/>
            <person name="Karaoz U."/>
            <person name="Brodie E.L."/>
            <person name="Williams K.H."/>
            <person name="Hubbard S.S."/>
            <person name="Banfield J.F."/>
        </authorList>
    </citation>
    <scope>NUCLEOTIDE SEQUENCE [LARGE SCALE GENOMIC DNA]</scope>
</reference>
<dbReference type="InterPro" id="IPR001845">
    <property type="entry name" value="HTH_ArsR_DNA-bd_dom"/>
</dbReference>
<dbReference type="SMART" id="SM00418">
    <property type="entry name" value="HTH_ARSR"/>
    <property type="match status" value="1"/>
</dbReference>
<dbReference type="CDD" id="cd00090">
    <property type="entry name" value="HTH_ARSR"/>
    <property type="match status" value="1"/>
</dbReference>
<protein>
    <recommendedName>
        <fullName evidence="4">HTH arsR-type domain-containing protein</fullName>
    </recommendedName>
</protein>
<name>A0A1F4WL06_UNCKA</name>
<dbReference type="AlphaFoldDB" id="A0A1F4WL06"/>
<evidence type="ECO:0000313" key="5">
    <source>
        <dbReference type="EMBL" id="OGC70038.1"/>
    </source>
</evidence>
<evidence type="ECO:0000259" key="4">
    <source>
        <dbReference type="PROSITE" id="PS50987"/>
    </source>
</evidence>
<dbReference type="PRINTS" id="PR00778">
    <property type="entry name" value="HTHARSR"/>
</dbReference>
<keyword evidence="2" id="KW-0238">DNA-binding</keyword>
<keyword evidence="1" id="KW-0805">Transcription regulation</keyword>